<keyword evidence="2" id="KW-0472">Membrane</keyword>
<keyword evidence="4" id="KW-1185">Reference proteome</keyword>
<evidence type="ECO:0000313" key="3">
    <source>
        <dbReference type="EMBL" id="KAK0730320.1"/>
    </source>
</evidence>
<organism evidence="3 4">
    <name type="scientific">Lasiosphaeris hirsuta</name>
    <dbReference type="NCBI Taxonomy" id="260670"/>
    <lineage>
        <taxon>Eukaryota</taxon>
        <taxon>Fungi</taxon>
        <taxon>Dikarya</taxon>
        <taxon>Ascomycota</taxon>
        <taxon>Pezizomycotina</taxon>
        <taxon>Sordariomycetes</taxon>
        <taxon>Sordariomycetidae</taxon>
        <taxon>Sordariales</taxon>
        <taxon>Lasiosphaeriaceae</taxon>
        <taxon>Lasiosphaeris</taxon>
    </lineage>
</organism>
<reference evidence="3" key="1">
    <citation type="submission" date="2023-06" db="EMBL/GenBank/DDBJ databases">
        <title>Genome-scale phylogeny and comparative genomics of the fungal order Sordariales.</title>
        <authorList>
            <consortium name="Lawrence Berkeley National Laboratory"/>
            <person name="Hensen N."/>
            <person name="Bonometti L."/>
            <person name="Westerberg I."/>
            <person name="Brannstrom I.O."/>
            <person name="Guillou S."/>
            <person name="Cros-Aarteil S."/>
            <person name="Calhoun S."/>
            <person name="Haridas S."/>
            <person name="Kuo A."/>
            <person name="Mondo S."/>
            <person name="Pangilinan J."/>
            <person name="Riley R."/>
            <person name="Labutti K."/>
            <person name="Andreopoulos B."/>
            <person name="Lipzen A."/>
            <person name="Chen C."/>
            <person name="Yanf M."/>
            <person name="Daum C."/>
            <person name="Ng V."/>
            <person name="Clum A."/>
            <person name="Steindorff A."/>
            <person name="Ohm R."/>
            <person name="Martin F."/>
            <person name="Silar P."/>
            <person name="Natvig D."/>
            <person name="Lalanne C."/>
            <person name="Gautier V."/>
            <person name="Ament-Velasquez S.L."/>
            <person name="Kruys A."/>
            <person name="Hutchinson M.I."/>
            <person name="Powell A.J."/>
            <person name="Barry K."/>
            <person name="Miller A.N."/>
            <person name="Grigoriev I.V."/>
            <person name="Debuchy R."/>
            <person name="Gladieux P."/>
            <person name="Thoren M.H."/>
            <person name="Johannesson H."/>
        </authorList>
    </citation>
    <scope>NUCLEOTIDE SEQUENCE</scope>
    <source>
        <strain evidence="3">SMH4607-1</strain>
    </source>
</reference>
<dbReference type="AlphaFoldDB" id="A0AA40B9U9"/>
<evidence type="ECO:0000256" key="1">
    <source>
        <dbReference type="SAM" id="MobiDB-lite"/>
    </source>
</evidence>
<feature type="transmembrane region" description="Helical" evidence="2">
    <location>
        <begin position="51"/>
        <end position="72"/>
    </location>
</feature>
<evidence type="ECO:0000313" key="4">
    <source>
        <dbReference type="Proteomes" id="UP001172102"/>
    </source>
</evidence>
<dbReference type="Proteomes" id="UP001172102">
    <property type="component" value="Unassembled WGS sequence"/>
</dbReference>
<gene>
    <name evidence="3" type="ORF">B0H67DRAFT_28116</name>
</gene>
<protein>
    <submittedName>
        <fullName evidence="3">Uncharacterized protein</fullName>
    </submittedName>
</protein>
<accession>A0AA40B9U9</accession>
<evidence type="ECO:0000256" key="2">
    <source>
        <dbReference type="SAM" id="Phobius"/>
    </source>
</evidence>
<keyword evidence="2" id="KW-1133">Transmembrane helix</keyword>
<dbReference type="EMBL" id="JAUKUA010000001">
    <property type="protein sequence ID" value="KAK0730320.1"/>
    <property type="molecule type" value="Genomic_DNA"/>
</dbReference>
<comment type="caution">
    <text evidence="3">The sequence shown here is derived from an EMBL/GenBank/DDBJ whole genome shotgun (WGS) entry which is preliminary data.</text>
</comment>
<proteinExistence type="predicted"/>
<keyword evidence="2" id="KW-0812">Transmembrane</keyword>
<name>A0AA40B9U9_9PEZI</name>
<feature type="transmembrane region" description="Helical" evidence="2">
    <location>
        <begin position="84"/>
        <end position="101"/>
    </location>
</feature>
<sequence>MRDARWVLSCRYQGFDDASWTADCESPQARIPSTSLFRCDAALFSSPSFRFLVIFPLSTSVVGVRLFAVPLWLFRCRSLAQRSFFLLIFFLLLSAASTPGPKNCLQQGGSPTRTGNRNKHPTPHNRPLLPGTGLLVHTNNPDRH</sequence>
<feature type="compositionally biased region" description="Polar residues" evidence="1">
    <location>
        <begin position="104"/>
        <end position="115"/>
    </location>
</feature>
<feature type="region of interest" description="Disordered" evidence="1">
    <location>
        <begin position="103"/>
        <end position="144"/>
    </location>
</feature>